<dbReference type="OrthoDB" id="411991at2759"/>
<dbReference type="Gene3D" id="2.130.10.10">
    <property type="entry name" value="YVTN repeat-like/Quinoprotein amine dehydrogenase"/>
    <property type="match status" value="2"/>
</dbReference>
<evidence type="ECO:0000256" key="1">
    <source>
        <dbReference type="SAM" id="MobiDB-lite"/>
    </source>
</evidence>
<protein>
    <recommendedName>
        <fullName evidence="2">Aladin seven-bladed propeller domain-containing protein</fullName>
    </recommendedName>
</protein>
<organism evidence="3 4">
    <name type="scientific">Danionella cerebrum</name>
    <dbReference type="NCBI Taxonomy" id="2873325"/>
    <lineage>
        <taxon>Eukaryota</taxon>
        <taxon>Metazoa</taxon>
        <taxon>Chordata</taxon>
        <taxon>Craniata</taxon>
        <taxon>Vertebrata</taxon>
        <taxon>Euteleostomi</taxon>
        <taxon>Actinopterygii</taxon>
        <taxon>Neopterygii</taxon>
        <taxon>Teleostei</taxon>
        <taxon>Ostariophysi</taxon>
        <taxon>Cypriniformes</taxon>
        <taxon>Danionidae</taxon>
        <taxon>Danioninae</taxon>
        <taxon>Danionella</taxon>
    </lineage>
</organism>
<dbReference type="PANTHER" id="PTHR14494">
    <property type="entry name" value="ALADIN/ADRACALIN/AAAS"/>
    <property type="match status" value="1"/>
</dbReference>
<dbReference type="InterPro" id="IPR036322">
    <property type="entry name" value="WD40_repeat_dom_sf"/>
</dbReference>
<evidence type="ECO:0000313" key="3">
    <source>
        <dbReference type="EMBL" id="TRY91714.1"/>
    </source>
</evidence>
<feature type="compositionally biased region" description="Polar residues" evidence="1">
    <location>
        <begin position="454"/>
        <end position="465"/>
    </location>
</feature>
<dbReference type="GO" id="GO:0005643">
    <property type="term" value="C:nuclear pore"/>
    <property type="evidence" value="ECO:0007669"/>
    <property type="project" value="TreeGrafter"/>
</dbReference>
<dbReference type="PANTHER" id="PTHR14494:SF0">
    <property type="entry name" value="ALADIN"/>
    <property type="match status" value="1"/>
</dbReference>
<dbReference type="InterPro" id="IPR001680">
    <property type="entry name" value="WD40_rpt"/>
</dbReference>
<dbReference type="AlphaFoldDB" id="A0A553QP03"/>
<proteinExistence type="predicted"/>
<reference evidence="3 4" key="1">
    <citation type="journal article" date="2019" name="Sci. Data">
        <title>Hybrid genome assembly and annotation of Danionella translucida.</title>
        <authorList>
            <person name="Kadobianskyi M."/>
            <person name="Schulze L."/>
            <person name="Schuelke M."/>
            <person name="Judkewitz B."/>
        </authorList>
    </citation>
    <scope>NUCLEOTIDE SEQUENCE [LARGE SCALE GENOMIC DNA]</scope>
    <source>
        <strain evidence="3 4">Bolton</strain>
    </source>
</reference>
<evidence type="ECO:0000259" key="2">
    <source>
        <dbReference type="Pfam" id="PF25460"/>
    </source>
</evidence>
<dbReference type="EMBL" id="SRMA01025726">
    <property type="protein sequence ID" value="TRY91714.1"/>
    <property type="molecule type" value="Genomic_DNA"/>
</dbReference>
<dbReference type="Proteomes" id="UP000316079">
    <property type="component" value="Unassembled WGS sequence"/>
</dbReference>
<dbReference type="SMART" id="SM00320">
    <property type="entry name" value="WD40"/>
    <property type="match status" value="4"/>
</dbReference>
<gene>
    <name evidence="3" type="ORF">DNTS_003343</name>
</gene>
<dbReference type="STRING" id="623744.A0A553QP03"/>
<name>A0A553QP03_9TELE</name>
<feature type="domain" description="Aladin seven-bladed propeller" evidence="2">
    <location>
        <begin position="124"/>
        <end position="262"/>
    </location>
</feature>
<feature type="region of interest" description="Disordered" evidence="1">
    <location>
        <begin position="454"/>
        <end position="477"/>
    </location>
</feature>
<dbReference type="InterPro" id="IPR045139">
    <property type="entry name" value="Aladin"/>
</dbReference>
<accession>A0A553QP03</accession>
<sequence length="477" mass="51855">MCSLSLFPPPLAAGRLLIERNNELIAGDLDRQCDLPCPQFSRDMLKGPARAESKSAFLEQTHTLWRRSAGAWRDAGLLGLLDEITDSAEEVPRCVAVVSRCLLALMRWASSFHSSLFPHLTLSSDQMVAEFSQMMDWSESAVRSFSWHPHTEKFAVALMDDSIRIYRASSSTAPSLKHRCQRSVSALQWKPLCGSALAVACEKHLIVWSVDPCSLSSRPSSGCAQLLSLPGHSPITSLAWSPSGSLLVSASPVDTAMMLHDDDDDDDDDDVTKRNNGWLVRLQVWDVAAETCVPLRRVGGGGVTLLSWAPDGERLLAASPSALFRVWETRMWTCERWPCLKGSCQAACWSSDGSCLLFSIQGESLLYNLTFSDLTGGPKSASVVADLSETSFPGPEGDLTVGGEVFSLSWDPRGERLAVLLRGDPLSADHPSAIAVFKTRCSPVFELLPCAGQTEDSPMCRSSSAAPGLLTPRDPWV</sequence>
<dbReference type="InterPro" id="IPR015943">
    <property type="entry name" value="WD40/YVTN_repeat-like_dom_sf"/>
</dbReference>
<keyword evidence="4" id="KW-1185">Reference proteome</keyword>
<dbReference type="InterPro" id="IPR057403">
    <property type="entry name" value="Beta-prop_Aladin"/>
</dbReference>
<feature type="domain" description="Aladin seven-bladed propeller" evidence="2">
    <location>
        <begin position="282"/>
        <end position="451"/>
    </location>
</feature>
<dbReference type="Pfam" id="PF25460">
    <property type="entry name" value="Beta-prop_Aladin"/>
    <property type="match status" value="2"/>
</dbReference>
<dbReference type="GO" id="GO:0006913">
    <property type="term" value="P:nucleocytoplasmic transport"/>
    <property type="evidence" value="ECO:0007669"/>
    <property type="project" value="TreeGrafter"/>
</dbReference>
<evidence type="ECO:0000313" key="4">
    <source>
        <dbReference type="Proteomes" id="UP000316079"/>
    </source>
</evidence>
<dbReference type="SUPFAM" id="SSF50978">
    <property type="entry name" value="WD40 repeat-like"/>
    <property type="match status" value="1"/>
</dbReference>
<comment type="caution">
    <text evidence="3">The sequence shown here is derived from an EMBL/GenBank/DDBJ whole genome shotgun (WGS) entry which is preliminary data.</text>
</comment>